<gene>
    <name evidence="3" type="ORF">SAMN02745947_05386</name>
</gene>
<feature type="domain" description="Transposase IS116/IS110/IS902 C-terminal" evidence="2">
    <location>
        <begin position="284"/>
        <end position="367"/>
    </location>
</feature>
<evidence type="ECO:0000259" key="2">
    <source>
        <dbReference type="Pfam" id="PF02371"/>
    </source>
</evidence>
<dbReference type="Pfam" id="PF01548">
    <property type="entry name" value="DEDD_Tnp_IS110"/>
    <property type="match status" value="1"/>
</dbReference>
<evidence type="ECO:0000259" key="1">
    <source>
        <dbReference type="Pfam" id="PF01548"/>
    </source>
</evidence>
<dbReference type="InterPro" id="IPR003346">
    <property type="entry name" value="Transposase_20"/>
</dbReference>
<feature type="domain" description="Transposase IS110-like N-terminal" evidence="1">
    <location>
        <begin position="12"/>
        <end position="168"/>
    </location>
</feature>
<keyword evidence="4" id="KW-1185">Reference proteome</keyword>
<dbReference type="EMBL" id="FXAV01000036">
    <property type="protein sequence ID" value="SMG59185.1"/>
    <property type="molecule type" value="Genomic_DNA"/>
</dbReference>
<dbReference type="Pfam" id="PF02371">
    <property type="entry name" value="Transposase_20"/>
    <property type="match status" value="1"/>
</dbReference>
<dbReference type="InterPro" id="IPR002525">
    <property type="entry name" value="Transp_IS110-like_N"/>
</dbReference>
<evidence type="ECO:0000313" key="3">
    <source>
        <dbReference type="EMBL" id="SMG59185.1"/>
    </source>
</evidence>
<dbReference type="PANTHER" id="PTHR33055">
    <property type="entry name" value="TRANSPOSASE FOR INSERTION SEQUENCE ELEMENT IS1111A"/>
    <property type="match status" value="1"/>
</dbReference>
<dbReference type="NCBIfam" id="NF033542">
    <property type="entry name" value="transpos_IS110"/>
    <property type="match status" value="1"/>
</dbReference>
<organism evidence="3 4">
    <name type="scientific">Rhodococcus rhodochrous J3</name>
    <dbReference type="NCBI Taxonomy" id="903528"/>
    <lineage>
        <taxon>Bacteria</taxon>
        <taxon>Bacillati</taxon>
        <taxon>Actinomycetota</taxon>
        <taxon>Actinomycetes</taxon>
        <taxon>Mycobacteriales</taxon>
        <taxon>Nocardiaceae</taxon>
        <taxon>Rhodococcus</taxon>
    </lineage>
</organism>
<accession>A0ABY1MLD8</accession>
<protein>
    <submittedName>
        <fullName evidence="3">Transposase</fullName>
    </submittedName>
</protein>
<dbReference type="InterPro" id="IPR047650">
    <property type="entry name" value="Transpos_IS110"/>
</dbReference>
<evidence type="ECO:0000313" key="4">
    <source>
        <dbReference type="Proteomes" id="UP000193566"/>
    </source>
</evidence>
<comment type="caution">
    <text evidence="3">The sequence shown here is derived from an EMBL/GenBank/DDBJ whole genome shotgun (WGS) entry which is preliminary data.</text>
</comment>
<dbReference type="Proteomes" id="UP000193566">
    <property type="component" value="Unassembled WGS sequence"/>
</dbReference>
<name>A0ABY1MLD8_RHORH</name>
<proteinExistence type="predicted"/>
<reference evidence="3 4" key="1">
    <citation type="submission" date="2017-04" db="EMBL/GenBank/DDBJ databases">
        <authorList>
            <person name="Varghese N."/>
            <person name="Submissions S."/>
        </authorList>
    </citation>
    <scope>NUCLEOTIDE SEQUENCE [LARGE SCALE GENOMIC DNA]</scope>
    <source>
        <strain evidence="3 4">J3</strain>
    </source>
</reference>
<dbReference type="RefSeq" id="WP_228524471.1">
    <property type="nucleotide sequence ID" value="NZ_FXAV01000036.1"/>
</dbReference>
<sequence length="417" mass="45311">MWKKVDPLAMFCGIDWSKRHHDVAVVDQDGNLVAKRRIGDDAAGLTELLTMLAELGDHEQDPVPVAIETPRGLLVAAPCHRAARVCDQPDGGGPLSGRWTPARSKSDHADAMVLANILRTDQQRHRPLPADSELVRSVAVLARAHQDATWRRTRAVQELRSLLREYYPGFLAAFAEKGPANLASADARAVLAIAPTPADGVRLTRPRITAALRRGGRQRNIEAVTDNVHRVLRQPQLRHPALVEQAMGQQALALLAMLNAACDGADQLGQATAAAFRQHPDYGIVTSFPGLGELTGARVLAEIGDDRTRFADARSLRAYAGSAPVTRASGRSHIVTHRRIKNDRLAAAGFNWAFMAITHSSPARAHYDRRRGVGDGHPAALRNLFNRFLGQLYHCLGTGQIYDPVKAFGTHQPAVAA</sequence>
<dbReference type="PANTHER" id="PTHR33055:SF3">
    <property type="entry name" value="PUTATIVE TRANSPOSASE FOR IS117-RELATED"/>
    <property type="match status" value="1"/>
</dbReference>